<comment type="subcellular location">
    <subcellularLocation>
        <location evidence="1 9">Cell outer membrane</location>
        <topology evidence="1 9">Multi-pass membrane protein</topology>
    </subcellularLocation>
</comment>
<protein>
    <submittedName>
        <fullName evidence="12">TonB-dependent receptor</fullName>
    </submittedName>
</protein>
<evidence type="ECO:0000256" key="7">
    <source>
        <dbReference type="ARBA" id="ARBA00023170"/>
    </source>
</evidence>
<keyword evidence="3 9" id="KW-0813">Transport</keyword>
<sequence>MPHRSTAFAAPHLALTTLAATLMSLGAQAQTAGDAPAVTPPPTPEQVVVTATRGGKAVEKIPGAVSVIGRSEIEAQGLVSEDPSALLAVQVPGYAPSRQKLSNFGEGLRGRNALLLLDGIPQTNPLRLGGREGYFADPMIVQRIEVVSGASAVQGMGATGGIVNTITRTPQTPGTHQTVELKYSTQGHSNSQGWKAGYMLEHLSEGENPYDVLLYLGKREQDIGVDGDGRYLATESLHEARDAYLKLGQQVGTQRFQLMLNQFHADGFDDWVDVDGDRATGLPTSAQHGTLDWQAPRNQVRSTSLEWSDSDLAGGVASVQLFKQTFSARYTGGVITTFQDASLAPTGTLVDQSQIDADKWGLRSSWVRPDFGLHGLEFTGGVDLLHDTSSQTLTMTGRTWVPPLKYRSLAPFTQLEYTWNDLTLRAGLRHENSHLNVDSYTTLAFYGNREVQGGTRDSAKLVKSLGGVWRFGDSGWSSFVSYNEGFGMPDVGLILRAIKTAGQSVDSLVDLQPIVTYNRELGLAWRGAGASFSASVYDSRSSLGSQLVVSNGIGTVQRVPIQVKGFEFSGQWRVLPTLKLDASYALTRGRTAAAAGQPLDLDLGARSQGPDKLVMAGQWDFAPDWSSRLTVSHFRPRNANEDKLSGTTSLAEHFSGYTVLDLATSWHSRWGDLGLGVENLLNRQYFTYYGQANYSGGNDDYYAGRGRTFTVSWKRQF</sequence>
<dbReference type="InterPro" id="IPR037066">
    <property type="entry name" value="Plug_dom_sf"/>
</dbReference>
<keyword evidence="6 9" id="KW-0472">Membrane</keyword>
<feature type="signal peptide" evidence="10">
    <location>
        <begin position="1"/>
        <end position="29"/>
    </location>
</feature>
<evidence type="ECO:0000256" key="9">
    <source>
        <dbReference type="PROSITE-ProRule" id="PRU01360"/>
    </source>
</evidence>
<evidence type="ECO:0000256" key="6">
    <source>
        <dbReference type="ARBA" id="ARBA00023136"/>
    </source>
</evidence>
<dbReference type="PROSITE" id="PS52016">
    <property type="entry name" value="TONB_DEPENDENT_REC_3"/>
    <property type="match status" value="1"/>
</dbReference>
<reference evidence="12 13" key="1">
    <citation type="journal article" date="2019" name="Int. J. Syst. Evol. Microbiol.">
        <title>The Global Catalogue of Microorganisms (GCM) 10K type strain sequencing project: providing services to taxonomists for standard genome sequencing and annotation.</title>
        <authorList>
            <consortium name="The Broad Institute Genomics Platform"/>
            <consortium name="The Broad Institute Genome Sequencing Center for Infectious Disease"/>
            <person name="Wu L."/>
            <person name="Ma J."/>
        </authorList>
    </citation>
    <scope>NUCLEOTIDE SEQUENCE [LARGE SCALE GENOMIC DNA]</scope>
    <source>
        <strain evidence="12 13">JCM 15503</strain>
    </source>
</reference>
<evidence type="ECO:0000256" key="2">
    <source>
        <dbReference type="ARBA" id="ARBA00009810"/>
    </source>
</evidence>
<dbReference type="SUPFAM" id="SSF56935">
    <property type="entry name" value="Porins"/>
    <property type="match status" value="1"/>
</dbReference>
<dbReference type="PANTHER" id="PTHR30069">
    <property type="entry name" value="TONB-DEPENDENT OUTER MEMBRANE RECEPTOR"/>
    <property type="match status" value="1"/>
</dbReference>
<dbReference type="Proteomes" id="UP001500279">
    <property type="component" value="Unassembled WGS sequence"/>
</dbReference>
<evidence type="ECO:0000256" key="3">
    <source>
        <dbReference type="ARBA" id="ARBA00022448"/>
    </source>
</evidence>
<comment type="caution">
    <text evidence="12">The sequence shown here is derived from an EMBL/GenBank/DDBJ whole genome shotgun (WGS) entry which is preliminary data.</text>
</comment>
<name>A0ABN1JVH6_9BURK</name>
<dbReference type="InterPro" id="IPR036942">
    <property type="entry name" value="Beta-barrel_TonB_sf"/>
</dbReference>
<evidence type="ECO:0000313" key="12">
    <source>
        <dbReference type="EMBL" id="GAA0747499.1"/>
    </source>
</evidence>
<keyword evidence="7 12" id="KW-0675">Receptor</keyword>
<evidence type="ECO:0000256" key="5">
    <source>
        <dbReference type="ARBA" id="ARBA00022692"/>
    </source>
</evidence>
<dbReference type="Gene3D" id="2.40.170.20">
    <property type="entry name" value="TonB-dependent receptor, beta-barrel domain"/>
    <property type="match status" value="1"/>
</dbReference>
<keyword evidence="4 9" id="KW-1134">Transmembrane beta strand</keyword>
<accession>A0ABN1JVH6</accession>
<dbReference type="InterPro" id="IPR039426">
    <property type="entry name" value="TonB-dep_rcpt-like"/>
</dbReference>
<evidence type="ECO:0000313" key="13">
    <source>
        <dbReference type="Proteomes" id="UP001500279"/>
    </source>
</evidence>
<proteinExistence type="inferred from homology"/>
<gene>
    <name evidence="12" type="ORF">GCM10009107_16050</name>
</gene>
<keyword evidence="13" id="KW-1185">Reference proteome</keyword>
<dbReference type="PANTHER" id="PTHR30069:SF42">
    <property type="entry name" value="FERRIC AEROBACTIN RECEPTOR"/>
    <property type="match status" value="1"/>
</dbReference>
<dbReference type="InterPro" id="IPR012910">
    <property type="entry name" value="Plug_dom"/>
</dbReference>
<keyword evidence="10" id="KW-0732">Signal</keyword>
<dbReference type="Pfam" id="PF07715">
    <property type="entry name" value="Plug"/>
    <property type="match status" value="1"/>
</dbReference>
<dbReference type="Gene3D" id="2.170.130.10">
    <property type="entry name" value="TonB-dependent receptor, plug domain"/>
    <property type="match status" value="1"/>
</dbReference>
<organism evidence="12 13">
    <name type="scientific">Ideonella azotifigens</name>
    <dbReference type="NCBI Taxonomy" id="513160"/>
    <lineage>
        <taxon>Bacteria</taxon>
        <taxon>Pseudomonadati</taxon>
        <taxon>Pseudomonadota</taxon>
        <taxon>Betaproteobacteria</taxon>
        <taxon>Burkholderiales</taxon>
        <taxon>Sphaerotilaceae</taxon>
        <taxon>Ideonella</taxon>
    </lineage>
</organism>
<dbReference type="EMBL" id="BAAAEW010000007">
    <property type="protein sequence ID" value="GAA0747499.1"/>
    <property type="molecule type" value="Genomic_DNA"/>
</dbReference>
<keyword evidence="8 9" id="KW-0998">Cell outer membrane</keyword>
<keyword evidence="5 9" id="KW-0812">Transmembrane</keyword>
<evidence type="ECO:0000259" key="11">
    <source>
        <dbReference type="Pfam" id="PF07715"/>
    </source>
</evidence>
<evidence type="ECO:0000256" key="4">
    <source>
        <dbReference type="ARBA" id="ARBA00022452"/>
    </source>
</evidence>
<comment type="similarity">
    <text evidence="2 9">Belongs to the TonB-dependent receptor family.</text>
</comment>
<dbReference type="RefSeq" id="WP_231012404.1">
    <property type="nucleotide sequence ID" value="NZ_BAAAEW010000007.1"/>
</dbReference>
<feature type="domain" description="TonB-dependent receptor plug" evidence="11">
    <location>
        <begin position="58"/>
        <end position="162"/>
    </location>
</feature>
<evidence type="ECO:0000256" key="8">
    <source>
        <dbReference type="ARBA" id="ARBA00023237"/>
    </source>
</evidence>
<feature type="chain" id="PRO_5047479723" evidence="10">
    <location>
        <begin position="30"/>
        <end position="717"/>
    </location>
</feature>
<evidence type="ECO:0000256" key="10">
    <source>
        <dbReference type="SAM" id="SignalP"/>
    </source>
</evidence>
<evidence type="ECO:0000256" key="1">
    <source>
        <dbReference type="ARBA" id="ARBA00004571"/>
    </source>
</evidence>